<evidence type="ECO:0000313" key="3">
    <source>
        <dbReference type="EMBL" id="GMT01506.1"/>
    </source>
</evidence>
<name>A0AAV5U4U9_9BILA</name>
<feature type="signal peptide" evidence="2">
    <location>
        <begin position="1"/>
        <end position="16"/>
    </location>
</feature>
<evidence type="ECO:0000256" key="2">
    <source>
        <dbReference type="SAM" id="SignalP"/>
    </source>
</evidence>
<gene>
    <name evidence="3" type="ORF">PENTCL1PPCAC_23680</name>
</gene>
<keyword evidence="4" id="KW-1185">Reference proteome</keyword>
<evidence type="ECO:0000313" key="4">
    <source>
        <dbReference type="Proteomes" id="UP001432027"/>
    </source>
</evidence>
<dbReference type="AlphaFoldDB" id="A0AAV5U4U9"/>
<sequence length="146" mass="15202">ISLLLLISSIAFAVLAIPHERFRRGSYGRPSGYGAPSYGDNFGNQGGFDSGFDGSNFNQFPNNGGNFNNGGQFSSGGFNVRVRRGYGRPSGYGAPSYGDNFGQQGGFDSFNNGGFNTGGSGFNQFPNNGGSLNNGGQFSSRGFNSG</sequence>
<feature type="non-terminal residue" evidence="3">
    <location>
        <position position="1"/>
    </location>
</feature>
<reference evidence="3" key="1">
    <citation type="submission" date="2023-10" db="EMBL/GenBank/DDBJ databases">
        <title>Genome assembly of Pristionchus species.</title>
        <authorList>
            <person name="Yoshida K."/>
            <person name="Sommer R.J."/>
        </authorList>
    </citation>
    <scope>NUCLEOTIDE SEQUENCE</scope>
    <source>
        <strain evidence="3">RS0144</strain>
    </source>
</reference>
<feature type="non-terminal residue" evidence="3">
    <location>
        <position position="146"/>
    </location>
</feature>
<feature type="region of interest" description="Disordered" evidence="1">
    <location>
        <begin position="118"/>
        <end position="146"/>
    </location>
</feature>
<proteinExistence type="predicted"/>
<comment type="caution">
    <text evidence="3">The sequence shown here is derived from an EMBL/GenBank/DDBJ whole genome shotgun (WGS) entry which is preliminary data.</text>
</comment>
<dbReference type="Proteomes" id="UP001432027">
    <property type="component" value="Unassembled WGS sequence"/>
</dbReference>
<dbReference type="EMBL" id="BTSX01000005">
    <property type="protein sequence ID" value="GMT01506.1"/>
    <property type="molecule type" value="Genomic_DNA"/>
</dbReference>
<protein>
    <submittedName>
        <fullName evidence="3">Uncharacterized protein</fullName>
    </submittedName>
</protein>
<feature type="compositionally biased region" description="Polar residues" evidence="1">
    <location>
        <begin position="126"/>
        <end position="146"/>
    </location>
</feature>
<evidence type="ECO:0000256" key="1">
    <source>
        <dbReference type="SAM" id="MobiDB-lite"/>
    </source>
</evidence>
<keyword evidence="2" id="KW-0732">Signal</keyword>
<feature type="chain" id="PRO_5043764341" evidence="2">
    <location>
        <begin position="17"/>
        <end position="146"/>
    </location>
</feature>
<accession>A0AAV5U4U9</accession>
<organism evidence="3 4">
    <name type="scientific">Pristionchus entomophagus</name>
    <dbReference type="NCBI Taxonomy" id="358040"/>
    <lineage>
        <taxon>Eukaryota</taxon>
        <taxon>Metazoa</taxon>
        <taxon>Ecdysozoa</taxon>
        <taxon>Nematoda</taxon>
        <taxon>Chromadorea</taxon>
        <taxon>Rhabditida</taxon>
        <taxon>Rhabditina</taxon>
        <taxon>Diplogasteromorpha</taxon>
        <taxon>Diplogasteroidea</taxon>
        <taxon>Neodiplogasteridae</taxon>
        <taxon>Pristionchus</taxon>
    </lineage>
</organism>